<protein>
    <submittedName>
        <fullName evidence="4">Methyltransferase family protein</fullName>
    </submittedName>
</protein>
<organism evidence="4 5">
    <name type="scientific">Nocardioides albertanoniae</name>
    <dbReference type="NCBI Taxonomy" id="1175486"/>
    <lineage>
        <taxon>Bacteria</taxon>
        <taxon>Bacillati</taxon>
        <taxon>Actinomycetota</taxon>
        <taxon>Actinomycetes</taxon>
        <taxon>Propionibacteriales</taxon>
        <taxon>Nocardioidaceae</taxon>
        <taxon>Nocardioides</taxon>
    </lineage>
</organism>
<dbReference type="PANTHER" id="PTHR43861:SF1">
    <property type="entry name" value="TRANS-ACONITATE 2-METHYLTRANSFERASE"/>
    <property type="match status" value="1"/>
</dbReference>
<evidence type="ECO:0000259" key="3">
    <source>
        <dbReference type="Pfam" id="PF13649"/>
    </source>
</evidence>
<dbReference type="OrthoDB" id="9805171at2"/>
<evidence type="ECO:0000313" key="4">
    <source>
        <dbReference type="EMBL" id="TQL68785.1"/>
    </source>
</evidence>
<dbReference type="RefSeq" id="WP_141780730.1">
    <property type="nucleotide sequence ID" value="NZ_VFOV01000001.1"/>
</dbReference>
<dbReference type="InterPro" id="IPR041698">
    <property type="entry name" value="Methyltransf_25"/>
</dbReference>
<keyword evidence="2 4" id="KW-0808">Transferase</keyword>
<keyword evidence="5" id="KW-1185">Reference proteome</keyword>
<sequence length="201" mass="21265">MTRTEIGASYDSRADEYIDLFGSVDQLSGADRDLIAGWRAKVSGRILDAGCGPGQWSRFLAETGTGEVVGVDASSGFLSSARARHRDLALARADLAALPLADSSVGGVLAWYSIIHTPPAGLPSILSELARVLTPGGSLLLGYFDGTPEEPFDHAVHTAYYWSAQALGDLLAEHGLVIGHAETRQDPGVRRRHGELIATLA</sequence>
<proteinExistence type="predicted"/>
<gene>
    <name evidence="4" type="ORF">FB381_2682</name>
</gene>
<evidence type="ECO:0000313" key="5">
    <source>
        <dbReference type="Proteomes" id="UP000320209"/>
    </source>
</evidence>
<dbReference type="CDD" id="cd02440">
    <property type="entry name" value="AdoMet_MTases"/>
    <property type="match status" value="1"/>
</dbReference>
<evidence type="ECO:0000256" key="2">
    <source>
        <dbReference type="ARBA" id="ARBA00022679"/>
    </source>
</evidence>
<comment type="caution">
    <text evidence="4">The sequence shown here is derived from an EMBL/GenBank/DDBJ whole genome shotgun (WGS) entry which is preliminary data.</text>
</comment>
<dbReference type="PANTHER" id="PTHR43861">
    <property type="entry name" value="TRANS-ACONITATE 2-METHYLTRANSFERASE-RELATED"/>
    <property type="match status" value="1"/>
</dbReference>
<dbReference type="Pfam" id="PF13649">
    <property type="entry name" value="Methyltransf_25"/>
    <property type="match status" value="1"/>
</dbReference>
<reference evidence="4 5" key="1">
    <citation type="submission" date="2019-06" db="EMBL/GenBank/DDBJ databases">
        <title>Sequencing the genomes of 1000 actinobacteria strains.</title>
        <authorList>
            <person name="Klenk H.-P."/>
        </authorList>
    </citation>
    <scope>NUCLEOTIDE SEQUENCE [LARGE SCALE GENOMIC DNA]</scope>
    <source>
        <strain evidence="4 5">DSM 25218</strain>
    </source>
</reference>
<dbReference type="EMBL" id="VFOV01000001">
    <property type="protein sequence ID" value="TQL68785.1"/>
    <property type="molecule type" value="Genomic_DNA"/>
</dbReference>
<dbReference type="Gene3D" id="3.40.50.150">
    <property type="entry name" value="Vaccinia Virus protein VP39"/>
    <property type="match status" value="1"/>
</dbReference>
<dbReference type="Proteomes" id="UP000320209">
    <property type="component" value="Unassembled WGS sequence"/>
</dbReference>
<accession>A0A543A864</accession>
<name>A0A543A864_9ACTN</name>
<dbReference type="GO" id="GO:0032259">
    <property type="term" value="P:methylation"/>
    <property type="evidence" value="ECO:0007669"/>
    <property type="project" value="UniProtKB-KW"/>
</dbReference>
<dbReference type="GO" id="GO:0008168">
    <property type="term" value="F:methyltransferase activity"/>
    <property type="evidence" value="ECO:0007669"/>
    <property type="project" value="UniProtKB-KW"/>
</dbReference>
<dbReference type="InterPro" id="IPR029063">
    <property type="entry name" value="SAM-dependent_MTases_sf"/>
</dbReference>
<keyword evidence="1 4" id="KW-0489">Methyltransferase</keyword>
<dbReference type="SUPFAM" id="SSF53335">
    <property type="entry name" value="S-adenosyl-L-methionine-dependent methyltransferases"/>
    <property type="match status" value="1"/>
</dbReference>
<evidence type="ECO:0000256" key="1">
    <source>
        <dbReference type="ARBA" id="ARBA00022603"/>
    </source>
</evidence>
<dbReference type="AlphaFoldDB" id="A0A543A864"/>
<feature type="domain" description="Methyltransferase" evidence="3">
    <location>
        <begin position="46"/>
        <end position="137"/>
    </location>
</feature>